<reference evidence="2" key="1">
    <citation type="journal article" date="2013" name="Toxicon">
        <title>Transcriptome analysis of venom glands from a single fishing spider Dolomedes mizhoanus.</title>
        <authorList>
            <person name="Jiang L."/>
            <person name="Liu C."/>
            <person name="Duan Z."/>
            <person name="Deng M."/>
            <person name="Tang X."/>
            <person name="Liang S."/>
        </authorList>
    </citation>
    <scope>NUCLEOTIDE SEQUENCE</scope>
    <source>
        <strain evidence="2">DMTX-484</strain>
    </source>
</reference>
<dbReference type="ArachnoServer" id="AS001839">
    <property type="toxin name" value="U15-pisautoxin-Dm1a"/>
</dbReference>
<evidence type="ECO:0000313" key="2">
    <source>
        <dbReference type="EMBL" id="AGR53462.1"/>
    </source>
</evidence>
<proteinExistence type="predicted"/>
<keyword evidence="1" id="KW-0732">Signal</keyword>
<dbReference type="EMBL" id="KC480099">
    <property type="protein sequence ID" value="AGR53462.1"/>
    <property type="molecule type" value="Genomic_DNA"/>
</dbReference>
<accession>S5MJS8</accession>
<organism evidence="2">
    <name type="scientific">Dolomedes mizhoanus</name>
    <dbReference type="NCBI Taxonomy" id="1366394"/>
    <lineage>
        <taxon>Eukaryota</taxon>
        <taxon>Metazoa</taxon>
        <taxon>Ecdysozoa</taxon>
        <taxon>Arthropoda</taxon>
        <taxon>Chelicerata</taxon>
        <taxon>Arachnida</taxon>
        <taxon>Araneae</taxon>
        <taxon>Araneomorphae</taxon>
        <taxon>Entelegynae</taxon>
        <taxon>Lycosoidea</taxon>
        <taxon>Pisauridae</taxon>
        <taxon>Dolomedes</taxon>
    </lineage>
</organism>
<dbReference type="AlphaFoldDB" id="S5MJS8"/>
<evidence type="ECO:0000256" key="1">
    <source>
        <dbReference type="SAM" id="SignalP"/>
    </source>
</evidence>
<name>S5MJS8_9ARAC</name>
<feature type="signal peptide" evidence="1">
    <location>
        <begin position="1"/>
        <end position="16"/>
    </location>
</feature>
<feature type="chain" id="PRO_5004530366" evidence="1">
    <location>
        <begin position="17"/>
        <end position="114"/>
    </location>
</feature>
<sequence length="114" mass="12882">MKILLVFISILYLVHSFSVETEKEALELLDEIAVRDAESVQAEDAVEEKRSCTARGQTCSSDCECCYDEWDYCSCWFGSCSCVTGTINKCFDKKAKCNQNLKCVRPGQNDRNRG</sequence>
<dbReference type="TCDB" id="8.B.12.1.4">
    <property type="family name" value="the spider toxin (stx2) family"/>
</dbReference>
<protein>
    <submittedName>
        <fullName evidence="2">Cystine knot toxin</fullName>
    </submittedName>
</protein>